<dbReference type="EMBL" id="CAJRGZ010000036">
    <property type="protein sequence ID" value="CAG5189775.1"/>
    <property type="molecule type" value="Genomic_DNA"/>
</dbReference>
<sequence>THLQYDDRHLLEQLQACSSLLSTVAQRMSEKNVIIHNLQENSNRERNAMLYEISTLKWQLAVEKQNAKIAAQKREISHGAEEEEACRDGGAETTKPEVEPEQAEEWSLQSLEAERHKVQQQQQQTLEPKPHQRDQVKVLVQRRAERPAPQSPQAAETESWQSARETVSPSVEHAPQQRLGEGQGQGQGQWRSKRKRALRCGDGS</sequence>
<comment type="caution">
    <text evidence="2">The sequence shown here is derived from an EMBL/GenBank/DDBJ whole genome shotgun (WGS) entry which is preliminary data.</text>
</comment>
<dbReference type="RefSeq" id="XP_043175662.1">
    <property type="nucleotide sequence ID" value="XM_043319727.1"/>
</dbReference>
<evidence type="ECO:0000313" key="3">
    <source>
        <dbReference type="Proteomes" id="UP000676310"/>
    </source>
</evidence>
<dbReference type="AlphaFoldDB" id="A0A8J2NC57"/>
<evidence type="ECO:0000313" key="2">
    <source>
        <dbReference type="EMBL" id="CAG5189775.1"/>
    </source>
</evidence>
<proteinExistence type="predicted"/>
<feature type="compositionally biased region" description="Polar residues" evidence="1">
    <location>
        <begin position="151"/>
        <end position="169"/>
    </location>
</feature>
<keyword evidence="3" id="KW-1185">Reference proteome</keyword>
<feature type="compositionally biased region" description="Basic and acidic residues" evidence="1">
    <location>
        <begin position="128"/>
        <end position="146"/>
    </location>
</feature>
<feature type="compositionally biased region" description="Basic and acidic residues" evidence="1">
    <location>
        <begin position="73"/>
        <end position="98"/>
    </location>
</feature>
<reference evidence="2" key="1">
    <citation type="submission" date="2021-05" db="EMBL/GenBank/DDBJ databases">
        <authorList>
            <person name="Stam R."/>
        </authorList>
    </citation>
    <scope>NUCLEOTIDE SEQUENCE</scope>
    <source>
        <strain evidence="2">CS162</strain>
    </source>
</reference>
<dbReference type="OrthoDB" id="3793794at2759"/>
<gene>
    <name evidence="2" type="ORF">ALTATR162_LOCUS12082</name>
</gene>
<evidence type="ECO:0000256" key="1">
    <source>
        <dbReference type="SAM" id="MobiDB-lite"/>
    </source>
</evidence>
<name>A0A8J2NC57_9PLEO</name>
<dbReference type="Proteomes" id="UP000676310">
    <property type="component" value="Unassembled WGS sequence"/>
</dbReference>
<feature type="non-terminal residue" evidence="2">
    <location>
        <position position="1"/>
    </location>
</feature>
<protein>
    <submittedName>
        <fullName evidence="2">Uncharacterized protein</fullName>
    </submittedName>
</protein>
<organism evidence="2 3">
    <name type="scientific">Alternaria atra</name>
    <dbReference type="NCBI Taxonomy" id="119953"/>
    <lineage>
        <taxon>Eukaryota</taxon>
        <taxon>Fungi</taxon>
        <taxon>Dikarya</taxon>
        <taxon>Ascomycota</taxon>
        <taxon>Pezizomycotina</taxon>
        <taxon>Dothideomycetes</taxon>
        <taxon>Pleosporomycetidae</taxon>
        <taxon>Pleosporales</taxon>
        <taxon>Pleosporineae</taxon>
        <taxon>Pleosporaceae</taxon>
        <taxon>Alternaria</taxon>
        <taxon>Alternaria sect. Ulocladioides</taxon>
    </lineage>
</organism>
<feature type="region of interest" description="Disordered" evidence="1">
    <location>
        <begin position="73"/>
        <end position="204"/>
    </location>
</feature>
<dbReference type="GeneID" id="67012426"/>
<accession>A0A8J2NC57</accession>